<dbReference type="EMBL" id="CAAALY010021793">
    <property type="protein sequence ID" value="VEL14627.1"/>
    <property type="molecule type" value="Genomic_DNA"/>
</dbReference>
<feature type="region of interest" description="Disordered" evidence="1">
    <location>
        <begin position="1"/>
        <end position="33"/>
    </location>
</feature>
<name>A0A448WLC2_9PLAT</name>
<evidence type="ECO:0000313" key="2">
    <source>
        <dbReference type="EMBL" id="VEL14627.1"/>
    </source>
</evidence>
<evidence type="ECO:0000256" key="1">
    <source>
        <dbReference type="SAM" id="MobiDB-lite"/>
    </source>
</evidence>
<gene>
    <name evidence="2" type="ORF">PXEA_LOCUS8067</name>
</gene>
<accession>A0A448WLC2</accession>
<comment type="caution">
    <text evidence="2">The sequence shown here is derived from an EMBL/GenBank/DDBJ whole genome shotgun (WGS) entry which is preliminary data.</text>
</comment>
<dbReference type="OrthoDB" id="10250783at2759"/>
<evidence type="ECO:0000313" key="3">
    <source>
        <dbReference type="Proteomes" id="UP000784294"/>
    </source>
</evidence>
<dbReference type="AlphaFoldDB" id="A0A448WLC2"/>
<feature type="compositionally biased region" description="Polar residues" evidence="1">
    <location>
        <begin position="10"/>
        <end position="28"/>
    </location>
</feature>
<protein>
    <submittedName>
        <fullName evidence="2">Uncharacterized protein</fullName>
    </submittedName>
</protein>
<keyword evidence="3" id="KW-1185">Reference proteome</keyword>
<dbReference type="Proteomes" id="UP000784294">
    <property type="component" value="Unassembled WGS sequence"/>
</dbReference>
<proteinExistence type="predicted"/>
<organism evidence="2 3">
    <name type="scientific">Protopolystoma xenopodis</name>
    <dbReference type="NCBI Taxonomy" id="117903"/>
    <lineage>
        <taxon>Eukaryota</taxon>
        <taxon>Metazoa</taxon>
        <taxon>Spiralia</taxon>
        <taxon>Lophotrochozoa</taxon>
        <taxon>Platyhelminthes</taxon>
        <taxon>Monogenea</taxon>
        <taxon>Polyopisthocotylea</taxon>
        <taxon>Polystomatidea</taxon>
        <taxon>Polystomatidae</taxon>
        <taxon>Protopolystoma</taxon>
    </lineage>
</organism>
<reference evidence="2" key="1">
    <citation type="submission" date="2018-11" db="EMBL/GenBank/DDBJ databases">
        <authorList>
            <consortium name="Pathogen Informatics"/>
        </authorList>
    </citation>
    <scope>NUCLEOTIDE SEQUENCE</scope>
</reference>
<sequence length="71" mass="7597">MEGFIGELSASVSSSAAPMTAPPISNETNLDDPNLLNPISRNTYFALPYSVHYAAMALPCSGYTNPDYARL</sequence>